<comment type="caution">
    <text evidence="1">The sequence shown here is derived from an EMBL/GenBank/DDBJ whole genome shotgun (WGS) entry which is preliminary data.</text>
</comment>
<gene>
    <name evidence="1" type="ORF">FJTKL_05418</name>
</gene>
<evidence type="ECO:0000313" key="2">
    <source>
        <dbReference type="Proteomes" id="UP001600888"/>
    </source>
</evidence>
<accession>A0ABR4FFT2</accession>
<protein>
    <submittedName>
        <fullName evidence="1">Uncharacterized protein</fullName>
    </submittedName>
</protein>
<dbReference type="Proteomes" id="UP001600888">
    <property type="component" value="Unassembled WGS sequence"/>
</dbReference>
<reference evidence="1 2" key="1">
    <citation type="submission" date="2024-03" db="EMBL/GenBank/DDBJ databases">
        <title>A high-quality draft genome sequence of Diaporthe vaccinii, a causative agent of upright dieback and viscid rot disease in cranberry plants.</title>
        <authorList>
            <person name="Sarrasin M."/>
            <person name="Lang B.F."/>
            <person name="Burger G."/>
        </authorList>
    </citation>
    <scope>NUCLEOTIDE SEQUENCE [LARGE SCALE GENOMIC DNA]</scope>
    <source>
        <strain evidence="1 2">IS7</strain>
    </source>
</reference>
<evidence type="ECO:0000313" key="1">
    <source>
        <dbReference type="EMBL" id="KAL2293550.1"/>
    </source>
</evidence>
<keyword evidence="2" id="KW-1185">Reference proteome</keyword>
<organism evidence="1 2">
    <name type="scientific">Diaporthe vaccinii</name>
    <dbReference type="NCBI Taxonomy" id="105482"/>
    <lineage>
        <taxon>Eukaryota</taxon>
        <taxon>Fungi</taxon>
        <taxon>Dikarya</taxon>
        <taxon>Ascomycota</taxon>
        <taxon>Pezizomycotina</taxon>
        <taxon>Sordariomycetes</taxon>
        <taxon>Sordariomycetidae</taxon>
        <taxon>Diaporthales</taxon>
        <taxon>Diaporthaceae</taxon>
        <taxon>Diaporthe</taxon>
        <taxon>Diaporthe eres species complex</taxon>
    </lineage>
</organism>
<sequence>MPFYPGPLAEYANHASYKAGELHMGTRLINRCPGLPSSCSTPYSILVLDELFQLLAVDNAVHHTLSFVLEPEARRETVKQVSRSFSTKME</sequence>
<proteinExistence type="predicted"/>
<name>A0ABR4FFT2_9PEZI</name>
<dbReference type="EMBL" id="JBAWTH010000001">
    <property type="protein sequence ID" value="KAL2293550.1"/>
    <property type="molecule type" value="Genomic_DNA"/>
</dbReference>